<keyword evidence="1" id="KW-0472">Membrane</keyword>
<protein>
    <recommendedName>
        <fullName evidence="2">F-box associated beta-propeller type 3 domain-containing protein</fullName>
    </recommendedName>
</protein>
<sequence length="165" mass="19160">EHWVYVLESGGFWKRIGFDCQPHIPTIGRLCINGVIYYLAYASLSCYVLVSFDVRSEQFNMIQVPKELSGLIRDNPMGFIEYGGKPAIFDQTYLIQMGKVDLWVLEDGGAWSTKSLVLQPCQMHLLNESINCWYEAQLKTTRLYWHLISCFPIITFSIMIFERMI</sequence>
<evidence type="ECO:0000313" key="4">
    <source>
        <dbReference type="Proteomes" id="UP000712281"/>
    </source>
</evidence>
<reference evidence="3" key="1">
    <citation type="submission" date="2019-12" db="EMBL/GenBank/DDBJ databases">
        <title>Genome sequencing and annotation of Brassica cretica.</title>
        <authorList>
            <person name="Studholme D.J."/>
            <person name="Sarris P.F."/>
        </authorList>
    </citation>
    <scope>NUCLEOTIDE SEQUENCE</scope>
    <source>
        <strain evidence="3">PFS-001/15</strain>
        <tissue evidence="3">Leaf</tissue>
    </source>
</reference>
<comment type="caution">
    <text evidence="3">The sequence shown here is derived from an EMBL/GenBank/DDBJ whole genome shotgun (WGS) entry which is preliminary data.</text>
</comment>
<feature type="transmembrane region" description="Helical" evidence="1">
    <location>
        <begin position="143"/>
        <end position="161"/>
    </location>
</feature>
<dbReference type="InterPro" id="IPR013187">
    <property type="entry name" value="F-box-assoc_dom_typ3"/>
</dbReference>
<organism evidence="3 4">
    <name type="scientific">Brassica cretica</name>
    <name type="common">Mustard</name>
    <dbReference type="NCBI Taxonomy" id="69181"/>
    <lineage>
        <taxon>Eukaryota</taxon>
        <taxon>Viridiplantae</taxon>
        <taxon>Streptophyta</taxon>
        <taxon>Embryophyta</taxon>
        <taxon>Tracheophyta</taxon>
        <taxon>Spermatophyta</taxon>
        <taxon>Magnoliopsida</taxon>
        <taxon>eudicotyledons</taxon>
        <taxon>Gunneridae</taxon>
        <taxon>Pentapetalae</taxon>
        <taxon>rosids</taxon>
        <taxon>malvids</taxon>
        <taxon>Brassicales</taxon>
        <taxon>Brassicaceae</taxon>
        <taxon>Brassiceae</taxon>
        <taxon>Brassica</taxon>
    </lineage>
</organism>
<evidence type="ECO:0000313" key="3">
    <source>
        <dbReference type="EMBL" id="KAF2595619.1"/>
    </source>
</evidence>
<dbReference type="NCBIfam" id="TIGR01640">
    <property type="entry name" value="F_box_assoc_1"/>
    <property type="match status" value="1"/>
</dbReference>
<dbReference type="Pfam" id="PF08268">
    <property type="entry name" value="FBA_3"/>
    <property type="match status" value="1"/>
</dbReference>
<feature type="non-terminal residue" evidence="3">
    <location>
        <position position="1"/>
    </location>
</feature>
<dbReference type="AlphaFoldDB" id="A0A8S9KML7"/>
<gene>
    <name evidence="3" type="ORF">F2Q68_00012492</name>
</gene>
<feature type="transmembrane region" description="Helical" evidence="1">
    <location>
        <begin position="30"/>
        <end position="50"/>
    </location>
</feature>
<dbReference type="EMBL" id="QGKW02000717">
    <property type="protein sequence ID" value="KAF2595619.1"/>
    <property type="molecule type" value="Genomic_DNA"/>
</dbReference>
<dbReference type="InterPro" id="IPR017451">
    <property type="entry name" value="F-box-assoc_interact_dom"/>
</dbReference>
<keyword evidence="1" id="KW-1133">Transmembrane helix</keyword>
<name>A0A8S9KML7_BRACR</name>
<proteinExistence type="predicted"/>
<dbReference type="PANTHER" id="PTHR31111:SF37">
    <property type="entry name" value="F-BOX ONLY PROTEIN 8"/>
    <property type="match status" value="1"/>
</dbReference>
<feature type="domain" description="F-box associated beta-propeller type 3" evidence="2">
    <location>
        <begin position="1"/>
        <end position="132"/>
    </location>
</feature>
<evidence type="ECO:0000259" key="2">
    <source>
        <dbReference type="Pfam" id="PF08268"/>
    </source>
</evidence>
<dbReference type="Proteomes" id="UP000712281">
    <property type="component" value="Unassembled WGS sequence"/>
</dbReference>
<evidence type="ECO:0000256" key="1">
    <source>
        <dbReference type="SAM" id="Phobius"/>
    </source>
</evidence>
<accession>A0A8S9KML7</accession>
<dbReference type="PANTHER" id="PTHR31111">
    <property type="entry name" value="BNAA05G37150D PROTEIN-RELATED"/>
    <property type="match status" value="1"/>
</dbReference>
<keyword evidence="1" id="KW-0812">Transmembrane</keyword>